<sequence>MRLSYYCKSCNKKNYLKTKATNRFKLQTEVGDEINNRCSHCGTLEKKHINRLFAQPSIFIGLFSLALGMLLTGTIFMFGFIAILSITIPIWIYFDSFKKASNFNKVMISRK</sequence>
<evidence type="ECO:0000313" key="2">
    <source>
        <dbReference type="EMBL" id="AFL82275.1"/>
    </source>
</evidence>
<organism evidence="2 3">
    <name type="scientific">Aequorivita sublithincola (strain DSM 14238 / LMG 21431 / ACAM 643 / 9-3)</name>
    <dbReference type="NCBI Taxonomy" id="746697"/>
    <lineage>
        <taxon>Bacteria</taxon>
        <taxon>Pseudomonadati</taxon>
        <taxon>Bacteroidota</taxon>
        <taxon>Flavobacteriia</taxon>
        <taxon>Flavobacteriales</taxon>
        <taxon>Flavobacteriaceae</taxon>
        <taxon>Aequorivita</taxon>
    </lineage>
</organism>
<evidence type="ECO:0000256" key="1">
    <source>
        <dbReference type="SAM" id="Phobius"/>
    </source>
</evidence>
<protein>
    <submittedName>
        <fullName evidence="2">Uncharacterized protein</fullName>
    </submittedName>
</protein>
<name>I3YZ57_AEQSU</name>
<feature type="transmembrane region" description="Helical" evidence="1">
    <location>
        <begin position="75"/>
        <end position="94"/>
    </location>
</feature>
<gene>
    <name evidence="2" type="ordered locus">Aeqsu_2825</name>
</gene>
<dbReference type="STRING" id="746697.Aeqsu_2825"/>
<dbReference type="Proteomes" id="UP000006049">
    <property type="component" value="Chromosome"/>
</dbReference>
<dbReference type="HOGENOM" id="CLU_2152943_0_0_10"/>
<keyword evidence="1" id="KW-0812">Transmembrane</keyword>
<proteinExistence type="predicted"/>
<dbReference type="OrthoDB" id="1179607at2"/>
<evidence type="ECO:0000313" key="3">
    <source>
        <dbReference type="Proteomes" id="UP000006049"/>
    </source>
</evidence>
<dbReference type="EMBL" id="CP003280">
    <property type="protein sequence ID" value="AFL82275.1"/>
    <property type="molecule type" value="Genomic_DNA"/>
</dbReference>
<keyword evidence="3" id="KW-1185">Reference proteome</keyword>
<reference evidence="2 3" key="1">
    <citation type="submission" date="2012-06" db="EMBL/GenBank/DDBJ databases">
        <title>The complete genome of Aequorivita sublithincola DSM 14238.</title>
        <authorList>
            <consortium name="US DOE Joint Genome Institute (JGI-PGF)"/>
            <person name="Lucas S."/>
            <person name="Copeland A."/>
            <person name="Lapidus A."/>
            <person name="Goodwin L."/>
            <person name="Pitluck S."/>
            <person name="Peters L."/>
            <person name="Munk A.C.C."/>
            <person name="Kyrpides N."/>
            <person name="Mavromatis K."/>
            <person name="Pagani I."/>
            <person name="Ivanova N."/>
            <person name="Ovchinnikova G."/>
            <person name="Zeytun A."/>
            <person name="Detter J.C."/>
            <person name="Han C."/>
            <person name="Land M."/>
            <person name="Hauser L."/>
            <person name="Markowitz V."/>
            <person name="Cheng J.-F."/>
            <person name="Hugenholtz P."/>
            <person name="Woyke T."/>
            <person name="Wu D."/>
            <person name="Tindall B."/>
            <person name="Faehnrich R."/>
            <person name="Brambilla E."/>
            <person name="Klenk H.-P."/>
            <person name="Eisen J.A."/>
        </authorList>
    </citation>
    <scope>NUCLEOTIDE SEQUENCE [LARGE SCALE GENOMIC DNA]</scope>
    <source>
        <strain evidence="3">DSM 14238 / LMG 21431 / ACAM 643 / 9-3</strain>
    </source>
</reference>
<dbReference type="KEGG" id="asl:Aeqsu_2825"/>
<dbReference type="RefSeq" id="WP_014783524.1">
    <property type="nucleotide sequence ID" value="NC_018013.1"/>
</dbReference>
<keyword evidence="1" id="KW-0472">Membrane</keyword>
<dbReference type="eggNOG" id="ENOG50330X6">
    <property type="taxonomic scope" value="Bacteria"/>
</dbReference>
<keyword evidence="1" id="KW-1133">Transmembrane helix</keyword>
<accession>I3YZ57</accession>
<dbReference type="AlphaFoldDB" id="I3YZ57"/>
<feature type="transmembrane region" description="Helical" evidence="1">
    <location>
        <begin position="52"/>
        <end position="69"/>
    </location>
</feature>